<dbReference type="STRING" id="153721.MYP_1655"/>
<reference evidence="1 2" key="1">
    <citation type="submission" date="2014-09" db="EMBL/GenBank/DDBJ databases">
        <title>Sporocytophaga myxococcoides PG-01 genome sequencing.</title>
        <authorList>
            <person name="Liu L."/>
            <person name="Gao P.J."/>
            <person name="Chen G.J."/>
            <person name="Wang L.S."/>
        </authorList>
    </citation>
    <scope>NUCLEOTIDE SEQUENCE [LARGE SCALE GENOMIC DNA]</scope>
    <source>
        <strain evidence="1 2">PG-01</strain>
    </source>
</reference>
<keyword evidence="2" id="KW-1185">Reference proteome</keyword>
<evidence type="ECO:0000313" key="2">
    <source>
        <dbReference type="Proteomes" id="UP000030185"/>
    </source>
</evidence>
<gene>
    <name evidence="1" type="ORF">MYP_1655</name>
</gene>
<name>A0A098LDC2_9BACT</name>
<evidence type="ECO:0000313" key="1">
    <source>
        <dbReference type="EMBL" id="GAL84427.1"/>
    </source>
</evidence>
<dbReference type="AlphaFoldDB" id="A0A098LDC2"/>
<comment type="caution">
    <text evidence="1">The sequence shown here is derived from an EMBL/GenBank/DDBJ whole genome shotgun (WGS) entry which is preliminary data.</text>
</comment>
<sequence length="129" mass="14693">MTLVNISSLDTSSLQDLSLYAKRLPFSTASSKISDKTAFSPNKSIFLGSFKESDLTRCFLKRTSCSLTFRFCPNAKCDISRNNKIKTMPFIKDYFMKERIPGRKYLIPHKSAFSSRQDISCQKNKKTPA</sequence>
<organism evidence="1 2">
    <name type="scientific">Sporocytophaga myxococcoides</name>
    <dbReference type="NCBI Taxonomy" id="153721"/>
    <lineage>
        <taxon>Bacteria</taxon>
        <taxon>Pseudomonadati</taxon>
        <taxon>Bacteroidota</taxon>
        <taxon>Cytophagia</taxon>
        <taxon>Cytophagales</taxon>
        <taxon>Cytophagaceae</taxon>
        <taxon>Sporocytophaga</taxon>
    </lineage>
</organism>
<dbReference type="EMBL" id="BBLT01000003">
    <property type="protein sequence ID" value="GAL84427.1"/>
    <property type="molecule type" value="Genomic_DNA"/>
</dbReference>
<protein>
    <submittedName>
        <fullName evidence="1">Uncharacterized protein</fullName>
    </submittedName>
</protein>
<dbReference type="Proteomes" id="UP000030185">
    <property type="component" value="Unassembled WGS sequence"/>
</dbReference>
<proteinExistence type="predicted"/>
<accession>A0A098LDC2</accession>